<feature type="domain" description="TGS" evidence="10">
    <location>
        <begin position="106"/>
        <end position="168"/>
    </location>
</feature>
<evidence type="ECO:0000256" key="9">
    <source>
        <dbReference type="ARBA" id="ARBA00049515"/>
    </source>
</evidence>
<dbReference type="PANTHER" id="PTHR11451:SF46">
    <property type="entry name" value="THREONINE--TRNA LIGASE"/>
    <property type="match status" value="1"/>
</dbReference>
<accession>B4JBU0</accession>
<comment type="catalytic activity">
    <reaction evidence="9">
        <text>tRNA(Thr) + L-threonine + ATP = L-threonyl-tRNA(Thr) + AMP + diphosphate + H(+)</text>
        <dbReference type="Rhea" id="RHEA:24624"/>
        <dbReference type="Rhea" id="RHEA-COMP:9670"/>
        <dbReference type="Rhea" id="RHEA-COMP:9704"/>
        <dbReference type="ChEBI" id="CHEBI:15378"/>
        <dbReference type="ChEBI" id="CHEBI:30616"/>
        <dbReference type="ChEBI" id="CHEBI:33019"/>
        <dbReference type="ChEBI" id="CHEBI:57926"/>
        <dbReference type="ChEBI" id="CHEBI:78442"/>
        <dbReference type="ChEBI" id="CHEBI:78534"/>
        <dbReference type="ChEBI" id="CHEBI:456215"/>
        <dbReference type="EC" id="6.1.1.3"/>
    </reaction>
</comment>
<evidence type="ECO:0000256" key="8">
    <source>
        <dbReference type="ARBA" id="ARBA00031900"/>
    </source>
</evidence>
<dbReference type="InterPro" id="IPR012676">
    <property type="entry name" value="TGS-like"/>
</dbReference>
<dbReference type="EMBL" id="CH916368">
    <property type="protein sequence ID" value="EDW04043.1"/>
    <property type="molecule type" value="Genomic_DNA"/>
</dbReference>
<dbReference type="KEGG" id="dgr:6562398"/>
<dbReference type="FunFam" id="3.10.20.30:FF:000006">
    <property type="entry name" value="Threonine--tRNA ligase, cytoplasmic"/>
    <property type="match status" value="1"/>
</dbReference>
<dbReference type="PhylomeDB" id="B4JBU0"/>
<keyword evidence="3" id="KW-0436">Ligase</keyword>
<dbReference type="InterPro" id="IPR012675">
    <property type="entry name" value="Beta-grasp_dom_sf"/>
</dbReference>
<dbReference type="eggNOG" id="KOG1637">
    <property type="taxonomic scope" value="Eukaryota"/>
</dbReference>
<dbReference type="OrthoDB" id="5423599at2759"/>
<dbReference type="GO" id="GO:0005739">
    <property type="term" value="C:mitochondrion"/>
    <property type="evidence" value="ECO:0007669"/>
    <property type="project" value="TreeGrafter"/>
</dbReference>
<sequence>MLKVLPIVGAFKSSNIKTLHILRTLSLVKNQQQFIQSQQQQQQQGSSRCYATLAAKMKKEKKPAGAGGGDTRKELNPRPQYIEERNVLWEKCKAEYLAEIAAKPRTAIKVTLPDGKQVDATAWETTPFDVASGISKGLADNTVISKVNGEVWDLDRVLEADCSLQLLKFDDPDAQAVFWHSSAHIMGEAMERIYGGHLCYGPPIESGFYYDMYLDGEGISTNDYGAMETLVKQIVKEKQHLSDWR</sequence>
<evidence type="ECO:0000256" key="1">
    <source>
        <dbReference type="ARBA" id="ARBA00008226"/>
    </source>
</evidence>
<dbReference type="SMR" id="B4JBU0"/>
<dbReference type="AlphaFoldDB" id="B4JBU0"/>
<evidence type="ECO:0000256" key="4">
    <source>
        <dbReference type="ARBA" id="ARBA00022741"/>
    </source>
</evidence>
<gene>
    <name evidence="11" type="primary">Dgri\GH11578</name>
    <name evidence="11" type="ORF">Dgri_GH11578</name>
</gene>
<comment type="similarity">
    <text evidence="1">Belongs to the class-II aminoacyl-tRNA synthetase family.</text>
</comment>
<keyword evidence="6" id="KW-0648">Protein biosynthesis</keyword>
<dbReference type="EC" id="6.1.1.3" evidence="2"/>
<dbReference type="GO" id="GO:0004829">
    <property type="term" value="F:threonine-tRNA ligase activity"/>
    <property type="evidence" value="ECO:0007669"/>
    <property type="project" value="UniProtKB-EC"/>
</dbReference>
<reference evidence="11 12" key="1">
    <citation type="journal article" date="2007" name="Nature">
        <title>Evolution of genes and genomes on the Drosophila phylogeny.</title>
        <authorList>
            <consortium name="Drosophila 12 Genomes Consortium"/>
            <person name="Clark A.G."/>
            <person name="Eisen M.B."/>
            <person name="Smith D.R."/>
            <person name="Bergman C.M."/>
            <person name="Oliver B."/>
            <person name="Markow T.A."/>
            <person name="Kaufman T.C."/>
            <person name="Kellis M."/>
            <person name="Gelbart W."/>
            <person name="Iyer V.N."/>
            <person name="Pollard D.A."/>
            <person name="Sackton T.B."/>
            <person name="Larracuente A.M."/>
            <person name="Singh N.D."/>
            <person name="Abad J.P."/>
            <person name="Abt D.N."/>
            <person name="Adryan B."/>
            <person name="Aguade M."/>
            <person name="Akashi H."/>
            <person name="Anderson W.W."/>
            <person name="Aquadro C.F."/>
            <person name="Ardell D.H."/>
            <person name="Arguello R."/>
            <person name="Artieri C.G."/>
            <person name="Barbash D.A."/>
            <person name="Barker D."/>
            <person name="Barsanti P."/>
            <person name="Batterham P."/>
            <person name="Batzoglou S."/>
            <person name="Begun D."/>
            <person name="Bhutkar A."/>
            <person name="Blanco E."/>
            <person name="Bosak S.A."/>
            <person name="Bradley R.K."/>
            <person name="Brand A.D."/>
            <person name="Brent M.R."/>
            <person name="Brooks A.N."/>
            <person name="Brown R.H."/>
            <person name="Butlin R.K."/>
            <person name="Caggese C."/>
            <person name="Calvi B.R."/>
            <person name="Bernardo de Carvalho A."/>
            <person name="Caspi A."/>
            <person name="Castrezana S."/>
            <person name="Celniker S.E."/>
            <person name="Chang J.L."/>
            <person name="Chapple C."/>
            <person name="Chatterji S."/>
            <person name="Chinwalla A."/>
            <person name="Civetta A."/>
            <person name="Clifton S.W."/>
            <person name="Comeron J.M."/>
            <person name="Costello J.C."/>
            <person name="Coyne J.A."/>
            <person name="Daub J."/>
            <person name="David R.G."/>
            <person name="Delcher A.L."/>
            <person name="Delehaunty K."/>
            <person name="Do C.B."/>
            <person name="Ebling H."/>
            <person name="Edwards K."/>
            <person name="Eickbush T."/>
            <person name="Evans J.D."/>
            <person name="Filipski A."/>
            <person name="Findeiss S."/>
            <person name="Freyhult E."/>
            <person name="Fulton L."/>
            <person name="Fulton R."/>
            <person name="Garcia A.C."/>
            <person name="Gardiner A."/>
            <person name="Garfield D.A."/>
            <person name="Garvin B.E."/>
            <person name="Gibson G."/>
            <person name="Gilbert D."/>
            <person name="Gnerre S."/>
            <person name="Godfrey J."/>
            <person name="Good R."/>
            <person name="Gotea V."/>
            <person name="Gravely B."/>
            <person name="Greenberg A.J."/>
            <person name="Griffiths-Jones S."/>
            <person name="Gross S."/>
            <person name="Guigo R."/>
            <person name="Gustafson E.A."/>
            <person name="Haerty W."/>
            <person name="Hahn M.W."/>
            <person name="Halligan D.L."/>
            <person name="Halpern A.L."/>
            <person name="Halter G.M."/>
            <person name="Han M.V."/>
            <person name="Heger A."/>
            <person name="Hillier L."/>
            <person name="Hinrichs A.S."/>
            <person name="Holmes I."/>
            <person name="Hoskins R.A."/>
            <person name="Hubisz M.J."/>
            <person name="Hultmark D."/>
            <person name="Huntley M.A."/>
            <person name="Jaffe D.B."/>
            <person name="Jagadeeshan S."/>
            <person name="Jeck W.R."/>
            <person name="Johnson J."/>
            <person name="Jones C.D."/>
            <person name="Jordan W.C."/>
            <person name="Karpen G.H."/>
            <person name="Kataoka E."/>
            <person name="Keightley P.D."/>
            <person name="Kheradpour P."/>
            <person name="Kirkness E.F."/>
            <person name="Koerich L.B."/>
            <person name="Kristiansen K."/>
            <person name="Kudrna D."/>
            <person name="Kulathinal R.J."/>
            <person name="Kumar S."/>
            <person name="Kwok R."/>
            <person name="Lander E."/>
            <person name="Langley C.H."/>
            <person name="Lapoint R."/>
            <person name="Lazzaro B.P."/>
            <person name="Lee S.J."/>
            <person name="Levesque L."/>
            <person name="Li R."/>
            <person name="Lin C.F."/>
            <person name="Lin M.F."/>
            <person name="Lindblad-Toh K."/>
            <person name="Llopart A."/>
            <person name="Long M."/>
            <person name="Low L."/>
            <person name="Lozovsky E."/>
            <person name="Lu J."/>
            <person name="Luo M."/>
            <person name="Machado C.A."/>
            <person name="Makalowski W."/>
            <person name="Marzo M."/>
            <person name="Matsuda M."/>
            <person name="Matzkin L."/>
            <person name="McAllister B."/>
            <person name="McBride C.S."/>
            <person name="McKernan B."/>
            <person name="McKernan K."/>
            <person name="Mendez-Lago M."/>
            <person name="Minx P."/>
            <person name="Mollenhauer M.U."/>
            <person name="Montooth K."/>
            <person name="Mount S.M."/>
            <person name="Mu X."/>
            <person name="Myers E."/>
            <person name="Negre B."/>
            <person name="Newfeld S."/>
            <person name="Nielsen R."/>
            <person name="Noor M.A."/>
            <person name="O'Grady P."/>
            <person name="Pachter L."/>
            <person name="Papaceit M."/>
            <person name="Parisi M.J."/>
            <person name="Parisi M."/>
            <person name="Parts L."/>
            <person name="Pedersen J.S."/>
            <person name="Pesole G."/>
            <person name="Phillippy A.M."/>
            <person name="Ponting C.P."/>
            <person name="Pop M."/>
            <person name="Porcelli D."/>
            <person name="Powell J.R."/>
            <person name="Prohaska S."/>
            <person name="Pruitt K."/>
            <person name="Puig M."/>
            <person name="Quesneville H."/>
            <person name="Ram K.R."/>
            <person name="Rand D."/>
            <person name="Rasmussen M.D."/>
            <person name="Reed L.K."/>
            <person name="Reenan R."/>
            <person name="Reily A."/>
            <person name="Remington K.A."/>
            <person name="Rieger T.T."/>
            <person name="Ritchie M.G."/>
            <person name="Robin C."/>
            <person name="Rogers Y.H."/>
            <person name="Rohde C."/>
            <person name="Rozas J."/>
            <person name="Rubenfield M.J."/>
            <person name="Ruiz A."/>
            <person name="Russo S."/>
            <person name="Salzberg S.L."/>
            <person name="Sanchez-Gracia A."/>
            <person name="Saranga D.J."/>
            <person name="Sato H."/>
            <person name="Schaeffer S.W."/>
            <person name="Schatz M.C."/>
            <person name="Schlenke T."/>
            <person name="Schwartz R."/>
            <person name="Segarra C."/>
            <person name="Singh R.S."/>
            <person name="Sirot L."/>
            <person name="Sirota M."/>
            <person name="Sisneros N.B."/>
            <person name="Smith C.D."/>
            <person name="Smith T.F."/>
            <person name="Spieth J."/>
            <person name="Stage D.E."/>
            <person name="Stark A."/>
            <person name="Stephan W."/>
            <person name="Strausberg R.L."/>
            <person name="Strempel S."/>
            <person name="Sturgill D."/>
            <person name="Sutton G."/>
            <person name="Sutton G.G."/>
            <person name="Tao W."/>
            <person name="Teichmann S."/>
            <person name="Tobari Y.N."/>
            <person name="Tomimura Y."/>
            <person name="Tsolas J.M."/>
            <person name="Valente V.L."/>
            <person name="Venter E."/>
            <person name="Venter J.C."/>
            <person name="Vicario S."/>
            <person name="Vieira F.G."/>
            <person name="Vilella A.J."/>
            <person name="Villasante A."/>
            <person name="Walenz B."/>
            <person name="Wang J."/>
            <person name="Wasserman M."/>
            <person name="Watts T."/>
            <person name="Wilson D."/>
            <person name="Wilson R.K."/>
            <person name="Wing R.A."/>
            <person name="Wolfner M.F."/>
            <person name="Wong A."/>
            <person name="Wong G.K."/>
            <person name="Wu C.I."/>
            <person name="Wu G."/>
            <person name="Yamamoto D."/>
            <person name="Yang H.P."/>
            <person name="Yang S.P."/>
            <person name="Yorke J.A."/>
            <person name="Yoshida K."/>
            <person name="Zdobnov E."/>
            <person name="Zhang P."/>
            <person name="Zhang Y."/>
            <person name="Zimin A.V."/>
            <person name="Baldwin J."/>
            <person name="Abdouelleil A."/>
            <person name="Abdulkadir J."/>
            <person name="Abebe A."/>
            <person name="Abera B."/>
            <person name="Abreu J."/>
            <person name="Acer S.C."/>
            <person name="Aftuck L."/>
            <person name="Alexander A."/>
            <person name="An P."/>
            <person name="Anderson E."/>
            <person name="Anderson S."/>
            <person name="Arachi H."/>
            <person name="Azer M."/>
            <person name="Bachantsang P."/>
            <person name="Barry A."/>
            <person name="Bayul T."/>
            <person name="Berlin A."/>
            <person name="Bessette D."/>
            <person name="Bloom T."/>
            <person name="Blye J."/>
            <person name="Boguslavskiy L."/>
            <person name="Bonnet C."/>
            <person name="Boukhgalter B."/>
            <person name="Bourzgui I."/>
            <person name="Brown A."/>
            <person name="Cahill P."/>
            <person name="Channer S."/>
            <person name="Cheshatsang Y."/>
            <person name="Chuda L."/>
            <person name="Citroen M."/>
            <person name="Collymore A."/>
            <person name="Cooke P."/>
            <person name="Costello M."/>
            <person name="D'Aco K."/>
            <person name="Daza R."/>
            <person name="De Haan G."/>
            <person name="DeGray S."/>
            <person name="DeMaso C."/>
            <person name="Dhargay N."/>
            <person name="Dooley K."/>
            <person name="Dooley E."/>
            <person name="Doricent M."/>
            <person name="Dorje P."/>
            <person name="Dorjee K."/>
            <person name="Dupes A."/>
            <person name="Elong R."/>
            <person name="Falk J."/>
            <person name="Farina A."/>
            <person name="Faro S."/>
            <person name="Ferguson D."/>
            <person name="Fisher S."/>
            <person name="Foley C.D."/>
            <person name="Franke A."/>
            <person name="Friedrich D."/>
            <person name="Gadbois L."/>
            <person name="Gearin G."/>
            <person name="Gearin C.R."/>
            <person name="Giannoukos G."/>
            <person name="Goode T."/>
            <person name="Graham J."/>
            <person name="Grandbois E."/>
            <person name="Grewal S."/>
            <person name="Gyaltsen K."/>
            <person name="Hafez N."/>
            <person name="Hagos B."/>
            <person name="Hall J."/>
            <person name="Henson C."/>
            <person name="Hollinger A."/>
            <person name="Honan T."/>
            <person name="Huard M.D."/>
            <person name="Hughes L."/>
            <person name="Hurhula B."/>
            <person name="Husby M.E."/>
            <person name="Kamat A."/>
            <person name="Kanga B."/>
            <person name="Kashin S."/>
            <person name="Khazanovich D."/>
            <person name="Kisner P."/>
            <person name="Lance K."/>
            <person name="Lara M."/>
            <person name="Lee W."/>
            <person name="Lennon N."/>
            <person name="Letendre F."/>
            <person name="LeVine R."/>
            <person name="Lipovsky A."/>
            <person name="Liu X."/>
            <person name="Liu J."/>
            <person name="Liu S."/>
            <person name="Lokyitsang T."/>
            <person name="Lokyitsang Y."/>
            <person name="Lubonja R."/>
            <person name="Lui A."/>
            <person name="MacDonald P."/>
            <person name="Magnisalis V."/>
            <person name="Maru K."/>
            <person name="Matthews C."/>
            <person name="McCusker W."/>
            <person name="McDonough S."/>
            <person name="Mehta T."/>
            <person name="Meldrim J."/>
            <person name="Meneus L."/>
            <person name="Mihai O."/>
            <person name="Mihalev A."/>
            <person name="Mihova T."/>
            <person name="Mittelman R."/>
            <person name="Mlenga V."/>
            <person name="Montmayeur A."/>
            <person name="Mulrain L."/>
            <person name="Navidi A."/>
            <person name="Naylor J."/>
            <person name="Negash T."/>
            <person name="Nguyen T."/>
            <person name="Nguyen N."/>
            <person name="Nicol R."/>
            <person name="Norbu C."/>
            <person name="Norbu N."/>
            <person name="Novod N."/>
            <person name="O'Neill B."/>
            <person name="Osman S."/>
            <person name="Markiewicz E."/>
            <person name="Oyono O.L."/>
            <person name="Patti C."/>
            <person name="Phunkhang P."/>
            <person name="Pierre F."/>
            <person name="Priest M."/>
            <person name="Raghuraman S."/>
            <person name="Rege F."/>
            <person name="Reyes R."/>
            <person name="Rise C."/>
            <person name="Rogov P."/>
            <person name="Ross K."/>
            <person name="Ryan E."/>
            <person name="Settipalli S."/>
            <person name="Shea T."/>
            <person name="Sherpa N."/>
            <person name="Shi L."/>
            <person name="Shih D."/>
            <person name="Sparrow T."/>
            <person name="Spaulding J."/>
            <person name="Stalker J."/>
            <person name="Stange-Thomann N."/>
            <person name="Stavropoulos S."/>
            <person name="Stone C."/>
            <person name="Strader C."/>
            <person name="Tesfaye S."/>
            <person name="Thomson T."/>
            <person name="Thoulutsang Y."/>
            <person name="Thoulutsang D."/>
            <person name="Topham K."/>
            <person name="Topping I."/>
            <person name="Tsamla T."/>
            <person name="Vassiliev H."/>
            <person name="Vo A."/>
            <person name="Wangchuk T."/>
            <person name="Wangdi T."/>
            <person name="Weiand M."/>
            <person name="Wilkinson J."/>
            <person name="Wilson A."/>
            <person name="Yadav S."/>
            <person name="Young G."/>
            <person name="Yu Q."/>
            <person name="Zembek L."/>
            <person name="Zhong D."/>
            <person name="Zimmer A."/>
            <person name="Zwirko Z."/>
            <person name="Jaffe D.B."/>
            <person name="Alvarez P."/>
            <person name="Brockman W."/>
            <person name="Butler J."/>
            <person name="Chin C."/>
            <person name="Gnerre S."/>
            <person name="Grabherr M."/>
            <person name="Kleber M."/>
            <person name="Mauceli E."/>
            <person name="MacCallum I."/>
        </authorList>
    </citation>
    <scope>NUCLEOTIDE SEQUENCE [LARGE SCALE GENOMIC DNA]</scope>
    <source>
        <strain evidence="12">Tucson 15287-2541.00</strain>
    </source>
</reference>
<evidence type="ECO:0000313" key="11">
    <source>
        <dbReference type="EMBL" id="EDW04043.1"/>
    </source>
</evidence>
<keyword evidence="4" id="KW-0547">Nucleotide-binding</keyword>
<dbReference type="SUPFAM" id="SSF55186">
    <property type="entry name" value="ThrRS/AlaRS common domain"/>
    <property type="match status" value="1"/>
</dbReference>
<keyword evidence="12" id="KW-1185">Reference proteome</keyword>
<dbReference type="InterPro" id="IPR018163">
    <property type="entry name" value="Thr/Ala-tRNA-synth_IIc_edit"/>
</dbReference>
<organism evidence="12">
    <name type="scientific">Drosophila grimshawi</name>
    <name type="common">Hawaiian fruit fly</name>
    <name type="synonym">Idiomyia grimshawi</name>
    <dbReference type="NCBI Taxonomy" id="7222"/>
    <lineage>
        <taxon>Eukaryota</taxon>
        <taxon>Metazoa</taxon>
        <taxon>Ecdysozoa</taxon>
        <taxon>Arthropoda</taxon>
        <taxon>Hexapoda</taxon>
        <taxon>Insecta</taxon>
        <taxon>Pterygota</taxon>
        <taxon>Neoptera</taxon>
        <taxon>Endopterygota</taxon>
        <taxon>Diptera</taxon>
        <taxon>Brachycera</taxon>
        <taxon>Muscomorpha</taxon>
        <taxon>Ephydroidea</taxon>
        <taxon>Drosophilidae</taxon>
        <taxon>Drosophila</taxon>
        <taxon>Hawaiian Drosophila</taxon>
    </lineage>
</organism>
<dbReference type="Pfam" id="PF02824">
    <property type="entry name" value="TGS"/>
    <property type="match status" value="1"/>
</dbReference>
<dbReference type="PANTHER" id="PTHR11451">
    <property type="entry name" value="THREONINE-TRNA LIGASE"/>
    <property type="match status" value="1"/>
</dbReference>
<dbReference type="CDD" id="cd01667">
    <property type="entry name" value="TGS_ThrRS"/>
    <property type="match status" value="1"/>
</dbReference>
<dbReference type="InterPro" id="IPR004095">
    <property type="entry name" value="TGS"/>
</dbReference>
<dbReference type="PROSITE" id="PS51880">
    <property type="entry name" value="TGS"/>
    <property type="match status" value="1"/>
</dbReference>
<dbReference type="OMA" id="DYGAMET"/>
<dbReference type="Gene3D" id="3.10.20.30">
    <property type="match status" value="1"/>
</dbReference>
<evidence type="ECO:0000259" key="10">
    <source>
        <dbReference type="PROSITE" id="PS51880"/>
    </source>
</evidence>
<evidence type="ECO:0000313" key="12">
    <source>
        <dbReference type="Proteomes" id="UP000001070"/>
    </source>
</evidence>
<dbReference type="STRING" id="7222.B4JBU0"/>
<name>B4JBU0_DROGR</name>
<dbReference type="InParanoid" id="B4JBU0"/>
<dbReference type="SUPFAM" id="SSF81271">
    <property type="entry name" value="TGS-like"/>
    <property type="match status" value="1"/>
</dbReference>
<proteinExistence type="inferred from homology"/>
<evidence type="ECO:0000256" key="6">
    <source>
        <dbReference type="ARBA" id="ARBA00022917"/>
    </source>
</evidence>
<dbReference type="Proteomes" id="UP000001070">
    <property type="component" value="Unassembled WGS sequence"/>
</dbReference>
<dbReference type="Gene3D" id="3.30.980.10">
    <property type="entry name" value="Threonyl-trna Synthetase, Chain A, domain 2"/>
    <property type="match status" value="1"/>
</dbReference>
<keyword evidence="5" id="KW-0067">ATP-binding</keyword>
<evidence type="ECO:0000256" key="5">
    <source>
        <dbReference type="ARBA" id="ARBA00022840"/>
    </source>
</evidence>
<dbReference type="GO" id="GO:0006435">
    <property type="term" value="P:threonyl-tRNA aminoacylation"/>
    <property type="evidence" value="ECO:0007669"/>
    <property type="project" value="TreeGrafter"/>
</dbReference>
<evidence type="ECO:0000256" key="3">
    <source>
        <dbReference type="ARBA" id="ARBA00022598"/>
    </source>
</evidence>
<dbReference type="GO" id="GO:0005524">
    <property type="term" value="F:ATP binding"/>
    <property type="evidence" value="ECO:0007669"/>
    <property type="project" value="UniProtKB-KW"/>
</dbReference>
<evidence type="ECO:0000256" key="7">
    <source>
        <dbReference type="ARBA" id="ARBA00023146"/>
    </source>
</evidence>
<protein>
    <recommendedName>
        <fullName evidence="2">threonine--tRNA ligase</fullName>
        <ecNumber evidence="2">6.1.1.3</ecNumber>
    </recommendedName>
    <alternativeName>
        <fullName evidence="8">Threonyl-tRNA synthetase</fullName>
    </alternativeName>
</protein>
<keyword evidence="7" id="KW-0030">Aminoacyl-tRNA synthetase</keyword>
<evidence type="ECO:0000256" key="2">
    <source>
        <dbReference type="ARBA" id="ARBA00013163"/>
    </source>
</evidence>
<dbReference type="HOGENOM" id="CLU_1134581_0_0_1"/>